<organism evidence="2 3">
    <name type="scientific">Paracoccus litorisediminis</name>
    <dbReference type="NCBI Taxonomy" id="2006130"/>
    <lineage>
        <taxon>Bacteria</taxon>
        <taxon>Pseudomonadati</taxon>
        <taxon>Pseudomonadota</taxon>
        <taxon>Alphaproteobacteria</taxon>
        <taxon>Rhodobacterales</taxon>
        <taxon>Paracoccaceae</taxon>
        <taxon>Paracoccus</taxon>
    </lineage>
</organism>
<dbReference type="EMBL" id="WMIG01000007">
    <property type="protein sequence ID" value="MTH60341.1"/>
    <property type="molecule type" value="Genomic_DNA"/>
</dbReference>
<feature type="signal peptide" evidence="1">
    <location>
        <begin position="1"/>
        <end position="24"/>
    </location>
</feature>
<feature type="chain" id="PRO_5032384245" evidence="1">
    <location>
        <begin position="25"/>
        <end position="315"/>
    </location>
</feature>
<dbReference type="SUPFAM" id="SSF53850">
    <property type="entry name" value="Periplasmic binding protein-like II"/>
    <property type="match status" value="1"/>
</dbReference>
<gene>
    <name evidence="2" type="ORF">GL300_14085</name>
</gene>
<keyword evidence="1" id="KW-0732">Signal</keyword>
<name>A0A844HRS5_9RHOB</name>
<protein>
    <submittedName>
        <fullName evidence="2">ABC transporter substrate-binding protein</fullName>
    </submittedName>
</protein>
<sequence length="315" mass="33490">MNIPTINRRQMLAATAGLASLAFAGRAAFAQSAPIRIGVGSDPVFAAFFVAAHEKLFEAENVAVNLQTYTDGGEAMNALVAGQVDVSCASEPTSMIRLTRAELRPLAVVYQSGKYIKLAVRDGIEDPKQIKKFGVVLGSISEYSTRLAMTKLGLDEAAIEFVPSGPPELPALLARGDIDAFFAWEPWPAMGVLQGGKTLMTSAEVGYVDTQWLTASAAALDSRRADCEAVLRALAKGAEVVRSDPERAAEAVKAVTGIPTATSLKALGDFTAIVRDFTPDDMTSYDQIAAFLADKKVTDGVVAYRDDMQVGFFKG</sequence>
<dbReference type="AlphaFoldDB" id="A0A844HRS5"/>
<reference evidence="2 3" key="1">
    <citation type="submission" date="2019-11" db="EMBL/GenBank/DDBJ databases">
        <authorList>
            <person name="Dong K."/>
        </authorList>
    </citation>
    <scope>NUCLEOTIDE SEQUENCE [LARGE SCALE GENOMIC DNA]</scope>
    <source>
        <strain evidence="2 3">NBRC 112902</strain>
    </source>
</reference>
<dbReference type="PANTHER" id="PTHR30024:SF42">
    <property type="entry name" value="ALIPHATIC SULFONATES-BINDING PROTEIN-RELATED"/>
    <property type="match status" value="1"/>
</dbReference>
<dbReference type="RefSeq" id="WP_155040283.1">
    <property type="nucleotide sequence ID" value="NZ_JBHGCD010000015.1"/>
</dbReference>
<dbReference type="PANTHER" id="PTHR30024">
    <property type="entry name" value="ALIPHATIC SULFONATES-BINDING PROTEIN-RELATED"/>
    <property type="match status" value="1"/>
</dbReference>
<dbReference type="Gene3D" id="3.40.190.10">
    <property type="entry name" value="Periplasmic binding protein-like II"/>
    <property type="match status" value="2"/>
</dbReference>
<proteinExistence type="predicted"/>
<accession>A0A844HRS5</accession>
<dbReference type="PROSITE" id="PS51318">
    <property type="entry name" value="TAT"/>
    <property type="match status" value="1"/>
</dbReference>
<evidence type="ECO:0000313" key="3">
    <source>
        <dbReference type="Proteomes" id="UP000449846"/>
    </source>
</evidence>
<dbReference type="Pfam" id="PF13379">
    <property type="entry name" value="NMT1_2"/>
    <property type="match status" value="1"/>
</dbReference>
<dbReference type="Proteomes" id="UP000449846">
    <property type="component" value="Unassembled WGS sequence"/>
</dbReference>
<evidence type="ECO:0000256" key="1">
    <source>
        <dbReference type="SAM" id="SignalP"/>
    </source>
</evidence>
<dbReference type="OrthoDB" id="8135527at2"/>
<evidence type="ECO:0000313" key="2">
    <source>
        <dbReference type="EMBL" id="MTH60341.1"/>
    </source>
</evidence>
<dbReference type="InterPro" id="IPR006311">
    <property type="entry name" value="TAT_signal"/>
</dbReference>
<keyword evidence="3" id="KW-1185">Reference proteome</keyword>
<comment type="caution">
    <text evidence="2">The sequence shown here is derived from an EMBL/GenBank/DDBJ whole genome shotgun (WGS) entry which is preliminary data.</text>
</comment>